<dbReference type="EMBL" id="BT136697">
    <property type="protein sequence ID" value="AFK36492.1"/>
    <property type="molecule type" value="mRNA"/>
</dbReference>
<dbReference type="AlphaFoldDB" id="I3S8A0"/>
<accession>I3S8A0</accession>
<reference evidence="1" key="1">
    <citation type="submission" date="2012-05" db="EMBL/GenBank/DDBJ databases">
        <authorList>
            <person name="Krishnakumar V."/>
            <person name="Cheung F."/>
            <person name="Xiao Y."/>
            <person name="Chan A."/>
            <person name="Moskal W.A."/>
            <person name="Town C.D."/>
        </authorList>
    </citation>
    <scope>NUCLEOTIDE SEQUENCE</scope>
</reference>
<name>I3S8A0_MEDTR</name>
<protein>
    <submittedName>
        <fullName evidence="1">Uncharacterized protein</fullName>
    </submittedName>
</protein>
<evidence type="ECO:0000313" key="1">
    <source>
        <dbReference type="EMBL" id="AFK36492.1"/>
    </source>
</evidence>
<organism evidence="1">
    <name type="scientific">Medicago truncatula</name>
    <name type="common">Barrel medic</name>
    <name type="synonym">Medicago tribuloides</name>
    <dbReference type="NCBI Taxonomy" id="3880"/>
    <lineage>
        <taxon>Eukaryota</taxon>
        <taxon>Viridiplantae</taxon>
        <taxon>Streptophyta</taxon>
        <taxon>Embryophyta</taxon>
        <taxon>Tracheophyta</taxon>
        <taxon>Spermatophyta</taxon>
        <taxon>Magnoliopsida</taxon>
        <taxon>eudicotyledons</taxon>
        <taxon>Gunneridae</taxon>
        <taxon>Pentapetalae</taxon>
        <taxon>rosids</taxon>
        <taxon>fabids</taxon>
        <taxon>Fabales</taxon>
        <taxon>Fabaceae</taxon>
        <taxon>Papilionoideae</taxon>
        <taxon>50 kb inversion clade</taxon>
        <taxon>NPAAA clade</taxon>
        <taxon>Hologalegina</taxon>
        <taxon>IRL clade</taxon>
        <taxon>Trifolieae</taxon>
        <taxon>Medicago</taxon>
    </lineage>
</organism>
<proteinExistence type="evidence at transcript level"/>
<sequence>MMVKGKVLVMLIVMEEKMMVNLRDFLMEKLVKVLVMMKVKDSLCDQNSWQNLMFVEVFYCMVYPLVGQSARPQYFHENIPLQTKSMDQ</sequence>